<evidence type="ECO:0000256" key="8">
    <source>
        <dbReference type="ARBA" id="ARBA00023242"/>
    </source>
</evidence>
<dbReference type="InterPro" id="IPR025789">
    <property type="entry name" value="DOT1_dom"/>
</dbReference>
<comment type="function">
    <text evidence="11">Histone methyltransferase that specifically trimethylates histone H3 to form H3K79me3. This methylation is required for telomere silencing and for the pachytene checkpoint during the meiotic cell cycle by allowing the recruitment of RAD9 to double strand breaks. Nucleosomes are preferred as substrate compared to free histone.</text>
</comment>
<comment type="catalytic activity">
    <reaction evidence="10 11">
        <text>L-lysyl(79)-[histone H3] + 3 S-adenosyl-L-methionine = N(6),N(6),N(6)-trimethyl-L-lysyl(79)-[histone H3] + 3 S-adenosyl-L-homocysteine + 3 H(+)</text>
        <dbReference type="Rhea" id="RHEA:60328"/>
        <dbReference type="Rhea" id="RHEA-COMP:15549"/>
        <dbReference type="Rhea" id="RHEA-COMP:15552"/>
        <dbReference type="ChEBI" id="CHEBI:15378"/>
        <dbReference type="ChEBI" id="CHEBI:29969"/>
        <dbReference type="ChEBI" id="CHEBI:57856"/>
        <dbReference type="ChEBI" id="CHEBI:59789"/>
        <dbReference type="ChEBI" id="CHEBI:61961"/>
        <dbReference type="EC" id="2.1.1.360"/>
    </reaction>
</comment>
<evidence type="ECO:0000256" key="2">
    <source>
        <dbReference type="ARBA" id="ARBA00012190"/>
    </source>
</evidence>
<dbReference type="InterPro" id="IPR030445">
    <property type="entry name" value="H3-K79_meTrfase"/>
</dbReference>
<dbReference type="AlphaFoldDB" id="A0A2T9Z985"/>
<proteinExistence type="inferred from homology"/>
<feature type="compositionally biased region" description="Basic and acidic residues" evidence="12">
    <location>
        <begin position="208"/>
        <end position="219"/>
    </location>
</feature>
<comment type="miscellaneous">
    <text evidence="11">In contrast to other lysine histone methyltransferases, it does not contain a SET domain, suggesting the existence of another mechanism for methylation of lysine residues of histones.</text>
</comment>
<dbReference type="FunFam" id="3.40.50.150:FF:000033">
    <property type="entry name" value="Histone-lysine N-methyltransferase, H3 lysine-79 specific"/>
    <property type="match status" value="1"/>
</dbReference>
<feature type="compositionally biased region" description="Polar residues" evidence="12">
    <location>
        <begin position="312"/>
        <end position="323"/>
    </location>
</feature>
<name>A0A2T9Z985_9FUNG</name>
<comment type="caution">
    <text evidence="14">The sequence shown here is derived from an EMBL/GenBank/DDBJ whole genome shotgun (WGS) entry which is preliminary data.</text>
</comment>
<keyword evidence="7 11" id="KW-0156">Chromatin regulator</keyword>
<dbReference type="GO" id="GO:0006281">
    <property type="term" value="P:DNA repair"/>
    <property type="evidence" value="ECO:0007669"/>
    <property type="project" value="TreeGrafter"/>
</dbReference>
<organism evidence="14 15">
    <name type="scientific">Smittium megazygosporum</name>
    <dbReference type="NCBI Taxonomy" id="133381"/>
    <lineage>
        <taxon>Eukaryota</taxon>
        <taxon>Fungi</taxon>
        <taxon>Fungi incertae sedis</taxon>
        <taxon>Zoopagomycota</taxon>
        <taxon>Kickxellomycotina</taxon>
        <taxon>Harpellomycetes</taxon>
        <taxon>Harpellales</taxon>
        <taxon>Legeriomycetaceae</taxon>
        <taxon>Smittium</taxon>
    </lineage>
</organism>
<dbReference type="CDD" id="cd02440">
    <property type="entry name" value="AdoMet_MTases"/>
    <property type="match status" value="1"/>
</dbReference>
<dbReference type="OrthoDB" id="443402at2759"/>
<evidence type="ECO:0000256" key="4">
    <source>
        <dbReference type="ARBA" id="ARBA00022603"/>
    </source>
</evidence>
<dbReference type="GO" id="GO:0005634">
    <property type="term" value="C:nucleus"/>
    <property type="evidence" value="ECO:0007669"/>
    <property type="project" value="UniProtKB-SubCell"/>
</dbReference>
<dbReference type="STRING" id="133381.A0A2T9Z985"/>
<evidence type="ECO:0000313" key="14">
    <source>
        <dbReference type="EMBL" id="PVV01166.1"/>
    </source>
</evidence>
<feature type="compositionally biased region" description="Polar residues" evidence="12">
    <location>
        <begin position="41"/>
        <end position="65"/>
    </location>
</feature>
<reference evidence="14 15" key="1">
    <citation type="journal article" date="2018" name="MBio">
        <title>Comparative Genomics Reveals the Core Gene Toolbox for the Fungus-Insect Symbiosis.</title>
        <authorList>
            <person name="Wang Y."/>
            <person name="Stata M."/>
            <person name="Wang W."/>
            <person name="Stajich J.E."/>
            <person name="White M.M."/>
            <person name="Moncalvo J.M."/>
        </authorList>
    </citation>
    <scope>NUCLEOTIDE SEQUENCE [LARGE SCALE GENOMIC DNA]</scope>
    <source>
        <strain evidence="14 15">SC-DP-2</strain>
    </source>
</reference>
<evidence type="ECO:0000256" key="1">
    <source>
        <dbReference type="ARBA" id="ARBA00004123"/>
    </source>
</evidence>
<evidence type="ECO:0000259" key="13">
    <source>
        <dbReference type="PROSITE" id="PS51569"/>
    </source>
</evidence>
<dbReference type="InterPro" id="IPR029063">
    <property type="entry name" value="SAM-dependent_MTases_sf"/>
</dbReference>
<dbReference type="GO" id="GO:0140956">
    <property type="term" value="F:histone H3K79 trimethyltransferase activity"/>
    <property type="evidence" value="ECO:0007669"/>
    <property type="project" value="UniProtKB-EC"/>
</dbReference>
<feature type="compositionally biased region" description="Polar residues" evidence="12">
    <location>
        <begin position="167"/>
        <end position="190"/>
    </location>
</feature>
<comment type="similarity">
    <text evidence="11">Belongs to the class I-like SAM-binding methyltransferase superfamily. DOT1 family.</text>
</comment>
<feature type="compositionally biased region" description="Basic and acidic residues" evidence="12">
    <location>
        <begin position="125"/>
        <end position="134"/>
    </location>
</feature>
<feature type="region of interest" description="Disordered" evidence="12">
    <location>
        <begin position="20"/>
        <end position="332"/>
    </location>
</feature>
<gene>
    <name evidence="14" type="ORF">BB560_004424</name>
</gene>
<evidence type="ECO:0000256" key="6">
    <source>
        <dbReference type="ARBA" id="ARBA00022691"/>
    </source>
</evidence>
<dbReference type="Gene3D" id="3.40.50.150">
    <property type="entry name" value="Vaccinia Virus protein VP39"/>
    <property type="match status" value="1"/>
</dbReference>
<keyword evidence="8 11" id="KW-0539">Nucleus</keyword>
<evidence type="ECO:0000256" key="10">
    <source>
        <dbReference type="ARBA" id="ARBA00047770"/>
    </source>
</evidence>
<feature type="compositionally biased region" description="Basic and acidic residues" evidence="12">
    <location>
        <begin position="285"/>
        <end position="296"/>
    </location>
</feature>
<dbReference type="Pfam" id="PF08123">
    <property type="entry name" value="DOT1"/>
    <property type="match status" value="1"/>
</dbReference>
<protein>
    <recommendedName>
        <fullName evidence="3 11">Histone-lysine N-methyltransferase, H3 lysine-79 specific</fullName>
        <ecNumber evidence="2 11">2.1.1.360</ecNumber>
    </recommendedName>
    <alternativeName>
        <fullName evidence="9 11">Histone H3-K79 methyltransferase</fullName>
    </alternativeName>
</protein>
<evidence type="ECO:0000313" key="15">
    <source>
        <dbReference type="Proteomes" id="UP000245609"/>
    </source>
</evidence>
<evidence type="ECO:0000256" key="9">
    <source>
        <dbReference type="ARBA" id="ARBA00029821"/>
    </source>
</evidence>
<keyword evidence="4 11" id="KW-0489">Methyltransferase</keyword>
<accession>A0A2T9Z985</accession>
<evidence type="ECO:0000256" key="3">
    <source>
        <dbReference type="ARBA" id="ARBA00020987"/>
    </source>
</evidence>
<comment type="subcellular location">
    <subcellularLocation>
        <location evidence="1 11">Nucleus</location>
    </subcellularLocation>
</comment>
<dbReference type="GO" id="GO:0000077">
    <property type="term" value="P:DNA damage checkpoint signaling"/>
    <property type="evidence" value="ECO:0007669"/>
    <property type="project" value="TreeGrafter"/>
</dbReference>
<feature type="domain" description="DOT1" evidence="13">
    <location>
        <begin position="408"/>
        <end position="725"/>
    </location>
</feature>
<dbReference type="PROSITE" id="PS51569">
    <property type="entry name" value="DOT1"/>
    <property type="match status" value="1"/>
</dbReference>
<dbReference type="Proteomes" id="UP000245609">
    <property type="component" value="Unassembled WGS sequence"/>
</dbReference>
<evidence type="ECO:0000256" key="12">
    <source>
        <dbReference type="SAM" id="MobiDB-lite"/>
    </source>
</evidence>
<evidence type="ECO:0000256" key="7">
    <source>
        <dbReference type="ARBA" id="ARBA00022853"/>
    </source>
</evidence>
<dbReference type="Gene3D" id="1.10.260.170">
    <property type="match status" value="1"/>
</dbReference>
<feature type="compositionally biased region" description="Polar residues" evidence="12">
    <location>
        <begin position="73"/>
        <end position="124"/>
    </location>
</feature>
<dbReference type="EMBL" id="MBFS01001315">
    <property type="protein sequence ID" value="PVV01166.1"/>
    <property type="molecule type" value="Genomic_DNA"/>
</dbReference>
<dbReference type="GO" id="GO:0032259">
    <property type="term" value="P:methylation"/>
    <property type="evidence" value="ECO:0007669"/>
    <property type="project" value="UniProtKB-KW"/>
</dbReference>
<dbReference type="PANTHER" id="PTHR21451:SF0">
    <property type="entry name" value="HISTONE-LYSINE N-METHYLTRANSFERASE, H3 LYSINE-79 SPECIFIC"/>
    <property type="match status" value="1"/>
</dbReference>
<keyword evidence="5 11" id="KW-0808">Transferase</keyword>
<evidence type="ECO:0000256" key="5">
    <source>
        <dbReference type="ARBA" id="ARBA00022679"/>
    </source>
</evidence>
<sequence>MGKGNVKYKIVERVIVRKKKKNSDQVTTVVRNRTIRKPRRTQPTTSRASNAVTQHTPSTPSSAVSDTRHPKGNRSNNVGQPSNSPKQNSPQNQPGSAKAQSSKRIISPLRSYSQRNPSETNSYSSKDKVPDAKRSTPPNKTISESKTRVADQKSQSSAVKQPDFNPLQKSPSTSILETNNSTPRDSTPSLSRKRRYILSDGEDSSEDDSSKKIKPENNEKSASVPPPISRLDYIRRNTGGKSLPKNPNTSISIDSAIPKTFENQDSKPTTPKRKAETPLTKSPVKKVDRRSEKRSLVSEIQNSSEKVKRTKSQQLISHSSNSDKNSKAGKSYSEIDASNSRDLFCKYSLPISSANVVMDSNTKYVHYFEFPGKTPKKLSECYIPEMSIVKLRFPGIDDYEKYSLLVPEQFTSGSLFLNEYNPISELIAAVSCIGDLIQDSCPSKDKILDPESGIVRLLEKAKNKKDGIGFLDAVHEFNTMLKNSPPKFVDFKNKNMSFGLISPIFNQIYNRCVTNHVEKLKSYKAFSNNVYGEINPVLVDEIIKKCKVGSSDLFLDLGCGIGNVVIQVAMQTGCKSVGVEVMDVPAFLGYEQEKEYNMRMRAFGLERGFVRILHEDFLESSLVSEVLKSATVILVNNHAFDSSLNQKLMQMFLDLEDGTQIISLKPFGLLDFKINIRNAGSFESILKVKKYEYWTDCVSWTSNTGVYYIQTVDRNPLKQFLDSELK</sequence>
<keyword evidence="15" id="KW-1185">Reference proteome</keyword>
<dbReference type="EC" id="2.1.1.360" evidence="2 11"/>
<keyword evidence="6 11" id="KW-0949">S-adenosyl-L-methionine</keyword>
<evidence type="ECO:0000256" key="11">
    <source>
        <dbReference type="RuleBase" id="RU271113"/>
    </source>
</evidence>
<dbReference type="SUPFAM" id="SSF53335">
    <property type="entry name" value="S-adenosyl-L-methionine-dependent methyltransferases"/>
    <property type="match status" value="1"/>
</dbReference>
<dbReference type="PANTHER" id="PTHR21451">
    <property type="entry name" value="HISTONE H3 METHYLTRANSFERASE"/>
    <property type="match status" value="1"/>
</dbReference>